<name>A0A2Z4IEJ5_9BACT</name>
<dbReference type="InterPro" id="IPR011050">
    <property type="entry name" value="Pectin_lyase_fold/virulence"/>
</dbReference>
<keyword evidence="3" id="KW-1185">Reference proteome</keyword>
<dbReference type="InterPro" id="IPR012334">
    <property type="entry name" value="Pectin_lyas_fold"/>
</dbReference>
<feature type="domain" description="Rhamnogalacturonase A/B/Epimerase-like pectate lyase" evidence="1">
    <location>
        <begin position="84"/>
        <end position="282"/>
    </location>
</feature>
<dbReference type="OrthoDB" id="1183463at2"/>
<dbReference type="Gene3D" id="2.160.20.10">
    <property type="entry name" value="Single-stranded right-handed beta-helix, Pectin lyase-like"/>
    <property type="match status" value="1"/>
</dbReference>
<dbReference type="Pfam" id="PF12708">
    <property type="entry name" value="Pect-lyase_RHGA_epim"/>
    <property type="match status" value="1"/>
</dbReference>
<organism evidence="2 3">
    <name type="scientific">Echinicola strongylocentroti</name>
    <dbReference type="NCBI Taxonomy" id="1795355"/>
    <lineage>
        <taxon>Bacteria</taxon>
        <taxon>Pseudomonadati</taxon>
        <taxon>Bacteroidota</taxon>
        <taxon>Cytophagia</taxon>
        <taxon>Cytophagales</taxon>
        <taxon>Cyclobacteriaceae</taxon>
        <taxon>Echinicola</taxon>
    </lineage>
</organism>
<dbReference type="SUPFAM" id="SSF51126">
    <property type="entry name" value="Pectin lyase-like"/>
    <property type="match status" value="1"/>
</dbReference>
<evidence type="ECO:0000259" key="1">
    <source>
        <dbReference type="Pfam" id="PF12708"/>
    </source>
</evidence>
<evidence type="ECO:0000313" key="3">
    <source>
        <dbReference type="Proteomes" id="UP000248688"/>
    </source>
</evidence>
<dbReference type="EMBL" id="CP030041">
    <property type="protein sequence ID" value="AWW29511.1"/>
    <property type="molecule type" value="Genomic_DNA"/>
</dbReference>
<dbReference type="KEGG" id="est:DN752_04850"/>
<proteinExistence type="predicted"/>
<evidence type="ECO:0000313" key="2">
    <source>
        <dbReference type="EMBL" id="AWW29511.1"/>
    </source>
</evidence>
<dbReference type="PROSITE" id="PS51257">
    <property type="entry name" value="PROKAR_LIPOPROTEIN"/>
    <property type="match status" value="1"/>
</dbReference>
<dbReference type="Proteomes" id="UP000248688">
    <property type="component" value="Chromosome"/>
</dbReference>
<reference evidence="2 3" key="1">
    <citation type="submission" date="2018-06" db="EMBL/GenBank/DDBJ databases">
        <title>Echinicola strongylocentroti sp. nov., isolated from a sea urchin Strongylocentrotus intermedius.</title>
        <authorList>
            <person name="Bae S.S."/>
        </authorList>
    </citation>
    <scope>NUCLEOTIDE SEQUENCE [LARGE SCALE GENOMIC DNA]</scope>
    <source>
        <strain evidence="2 3">MEBiC08714</strain>
    </source>
</reference>
<dbReference type="RefSeq" id="WP_112782911.1">
    <property type="nucleotide sequence ID" value="NZ_CP030041.1"/>
</dbReference>
<gene>
    <name evidence="2" type="ORF">DN752_04850</name>
</gene>
<dbReference type="InterPro" id="IPR024535">
    <property type="entry name" value="RHGA/B-epi-like_pectate_lyase"/>
</dbReference>
<accession>A0A2Z4IEJ5</accession>
<protein>
    <recommendedName>
        <fullName evidence="1">Rhamnogalacturonase A/B/Epimerase-like pectate lyase domain-containing protein</fullName>
    </recommendedName>
</protein>
<dbReference type="AlphaFoldDB" id="A0A2Z4IEJ5"/>
<sequence>MNPKYLIVVLIALSACTLVEEKKIGEESLLWSRVIGDPGVAIDNSKLDADYPQMERWGSAGARNGIPFKDSLEMGITVNSMNSSGINAAIAQCPSGKYVFLPNGTYTIDGQVDLKKDVYLIGESREGVICNITMTSGNAFYFDGDDSNSGIYDLTIQGSWGEPQYDWNMGLGSGNTELPNNSNVSVKFKNAIDCFLDNVKIMNSAMHPVWVNATHITLRNLHIDGVHNKGGGAQGYFMVLNGDNLVTGCYMTHLRHFSIQGANAKYNVVYGNSFDQEVSFHTGDGGDNLIENNVINLPADMWENYYAIMGPWSIQHDLSEKPNFIYRNQCYHHNMSEGPLSPWSDSSVVYYGPHMVKPIGHNPILENFTPYQGGTPTGGTLYPIDIPSN</sequence>